<gene>
    <name evidence="1" type="ORF">B0J12DRAFT_747790</name>
</gene>
<keyword evidence="2" id="KW-1185">Reference proteome</keyword>
<sequence>MDTYLACPMCMCVNLKTETGVDVIKAKGMRAFDIVAEYGSSSKIMYIVELMTCPSHGHNTVIKSVDGRMTLNPIKDMSELRQRMMIMRPVLIAKVAMVAPFYLDNRMMAGIKIKETDEVWPIPRAEPVHEDDQDTMMNEITSIGCVVCSRVILVVHGINSMTGFDIKTPYKGKLMTRFTTCCSCMSKCSNTIAMRYGNTPIGTNMIIGSSMYRNVVRYFGTNPRIYQVGKFNVIESMSTIRRDIPTEHVILVLCTTNDMTIDEYDNELFLESDSGDLRVSPSRTTDFI</sequence>
<dbReference type="EMBL" id="JAGTJR010000146">
    <property type="protein sequence ID" value="KAH7001759.1"/>
    <property type="molecule type" value="Genomic_DNA"/>
</dbReference>
<comment type="caution">
    <text evidence="1">The sequence shown here is derived from an EMBL/GenBank/DDBJ whole genome shotgun (WGS) entry which is preliminary data.</text>
</comment>
<protein>
    <submittedName>
        <fullName evidence="1">Uncharacterized protein</fullName>
    </submittedName>
</protein>
<evidence type="ECO:0000313" key="2">
    <source>
        <dbReference type="Proteomes" id="UP000774617"/>
    </source>
</evidence>
<name>A0ABQ8FS20_9PEZI</name>
<dbReference type="Proteomes" id="UP000774617">
    <property type="component" value="Unassembled WGS sequence"/>
</dbReference>
<reference evidence="1 2" key="1">
    <citation type="journal article" date="2021" name="Nat. Commun.">
        <title>Genetic determinants of endophytism in the Arabidopsis root mycobiome.</title>
        <authorList>
            <person name="Mesny F."/>
            <person name="Miyauchi S."/>
            <person name="Thiergart T."/>
            <person name="Pickel B."/>
            <person name="Atanasova L."/>
            <person name="Karlsson M."/>
            <person name="Huettel B."/>
            <person name="Barry K.W."/>
            <person name="Haridas S."/>
            <person name="Chen C."/>
            <person name="Bauer D."/>
            <person name="Andreopoulos W."/>
            <person name="Pangilinan J."/>
            <person name="LaButti K."/>
            <person name="Riley R."/>
            <person name="Lipzen A."/>
            <person name="Clum A."/>
            <person name="Drula E."/>
            <person name="Henrissat B."/>
            <person name="Kohler A."/>
            <person name="Grigoriev I.V."/>
            <person name="Martin F.M."/>
            <person name="Hacquard S."/>
        </authorList>
    </citation>
    <scope>NUCLEOTIDE SEQUENCE [LARGE SCALE GENOMIC DNA]</scope>
    <source>
        <strain evidence="1 2">MPI-SDFR-AT-0080</strain>
    </source>
</reference>
<proteinExistence type="predicted"/>
<organism evidence="1 2">
    <name type="scientific">Macrophomina phaseolina</name>
    <dbReference type="NCBI Taxonomy" id="35725"/>
    <lineage>
        <taxon>Eukaryota</taxon>
        <taxon>Fungi</taxon>
        <taxon>Dikarya</taxon>
        <taxon>Ascomycota</taxon>
        <taxon>Pezizomycotina</taxon>
        <taxon>Dothideomycetes</taxon>
        <taxon>Dothideomycetes incertae sedis</taxon>
        <taxon>Botryosphaeriales</taxon>
        <taxon>Botryosphaeriaceae</taxon>
        <taxon>Macrophomina</taxon>
    </lineage>
</organism>
<evidence type="ECO:0000313" key="1">
    <source>
        <dbReference type="EMBL" id="KAH7001759.1"/>
    </source>
</evidence>
<accession>A0ABQ8FS20</accession>